<evidence type="ECO:0000256" key="2">
    <source>
        <dbReference type="ARBA" id="ARBA00007776"/>
    </source>
</evidence>
<feature type="transmembrane region" description="Helical" evidence="8">
    <location>
        <begin position="90"/>
        <end position="112"/>
    </location>
</feature>
<dbReference type="RefSeq" id="WP_379581633.1">
    <property type="nucleotide sequence ID" value="NZ_JBHUFV010000082.1"/>
</dbReference>
<keyword evidence="7 8" id="KW-0472">Membrane</keyword>
<keyword evidence="5" id="KW-0133">Cell shape</keyword>
<dbReference type="EMBL" id="JBHUFV010000082">
    <property type="protein sequence ID" value="MFD1939396.1"/>
    <property type="molecule type" value="Genomic_DNA"/>
</dbReference>
<dbReference type="InterPro" id="IPR007227">
    <property type="entry name" value="Cell_shape_determining_MreD"/>
</dbReference>
<comment type="subcellular location">
    <subcellularLocation>
        <location evidence="1">Cell membrane</location>
        <topology evidence="1">Multi-pass membrane protein</topology>
    </subcellularLocation>
</comment>
<feature type="transmembrane region" description="Helical" evidence="8">
    <location>
        <begin position="30"/>
        <end position="53"/>
    </location>
</feature>
<organism evidence="9 10">
    <name type="scientific">Nonomuraea mangrovi</name>
    <dbReference type="NCBI Taxonomy" id="2316207"/>
    <lineage>
        <taxon>Bacteria</taxon>
        <taxon>Bacillati</taxon>
        <taxon>Actinomycetota</taxon>
        <taxon>Actinomycetes</taxon>
        <taxon>Streptosporangiales</taxon>
        <taxon>Streptosporangiaceae</taxon>
        <taxon>Nonomuraea</taxon>
    </lineage>
</organism>
<evidence type="ECO:0000313" key="10">
    <source>
        <dbReference type="Proteomes" id="UP001597368"/>
    </source>
</evidence>
<accession>A0ABW4TC82</accession>
<sequence length="154" mass="15535">MIAVLAVLVALLVQVTVVNRFPLPPGGGPDLVLLVVIGMALARGPSAGAMIGFSAGMLVDLMPPTAHVLGQYAFVYALVGYVAGRGLGGTVPTVMLCVLAAPLLAGAVGWLIGDPRVTAASIASGVPVTVFYSLLAAPVVIWLLTVGRSEEFAA</sequence>
<evidence type="ECO:0000256" key="8">
    <source>
        <dbReference type="SAM" id="Phobius"/>
    </source>
</evidence>
<keyword evidence="3" id="KW-1003">Cell membrane</keyword>
<gene>
    <name evidence="9" type="primary">mreD</name>
    <name evidence="9" type="ORF">ACFSKW_48845</name>
</gene>
<comment type="similarity">
    <text evidence="2">Belongs to the MreD family.</text>
</comment>
<dbReference type="Proteomes" id="UP001597368">
    <property type="component" value="Unassembled WGS sequence"/>
</dbReference>
<dbReference type="Pfam" id="PF04093">
    <property type="entry name" value="MreD"/>
    <property type="match status" value="1"/>
</dbReference>
<comment type="caution">
    <text evidence="9">The sequence shown here is derived from an EMBL/GenBank/DDBJ whole genome shotgun (WGS) entry which is preliminary data.</text>
</comment>
<protein>
    <submittedName>
        <fullName evidence="9">Rod shape-determining protein MreD</fullName>
    </submittedName>
</protein>
<evidence type="ECO:0000256" key="5">
    <source>
        <dbReference type="ARBA" id="ARBA00022960"/>
    </source>
</evidence>
<proteinExistence type="inferred from homology"/>
<reference evidence="10" key="1">
    <citation type="journal article" date="2019" name="Int. J. Syst. Evol. Microbiol.">
        <title>The Global Catalogue of Microorganisms (GCM) 10K type strain sequencing project: providing services to taxonomists for standard genome sequencing and annotation.</title>
        <authorList>
            <consortium name="The Broad Institute Genomics Platform"/>
            <consortium name="The Broad Institute Genome Sequencing Center for Infectious Disease"/>
            <person name="Wu L."/>
            <person name="Ma J."/>
        </authorList>
    </citation>
    <scope>NUCLEOTIDE SEQUENCE [LARGE SCALE GENOMIC DNA]</scope>
    <source>
        <strain evidence="10">ICMP 6774ER</strain>
    </source>
</reference>
<feature type="transmembrane region" description="Helical" evidence="8">
    <location>
        <begin position="65"/>
        <end position="84"/>
    </location>
</feature>
<evidence type="ECO:0000256" key="6">
    <source>
        <dbReference type="ARBA" id="ARBA00022989"/>
    </source>
</evidence>
<keyword evidence="4 8" id="KW-0812">Transmembrane</keyword>
<evidence type="ECO:0000313" key="9">
    <source>
        <dbReference type="EMBL" id="MFD1939396.1"/>
    </source>
</evidence>
<keyword evidence="6 8" id="KW-1133">Transmembrane helix</keyword>
<name>A0ABW4TC82_9ACTN</name>
<evidence type="ECO:0000256" key="4">
    <source>
        <dbReference type="ARBA" id="ARBA00022692"/>
    </source>
</evidence>
<evidence type="ECO:0000256" key="7">
    <source>
        <dbReference type="ARBA" id="ARBA00023136"/>
    </source>
</evidence>
<dbReference type="NCBIfam" id="TIGR03426">
    <property type="entry name" value="shape_MreD"/>
    <property type="match status" value="1"/>
</dbReference>
<evidence type="ECO:0000256" key="3">
    <source>
        <dbReference type="ARBA" id="ARBA00022475"/>
    </source>
</evidence>
<keyword evidence="10" id="KW-1185">Reference proteome</keyword>
<feature type="transmembrane region" description="Helical" evidence="8">
    <location>
        <begin position="119"/>
        <end position="144"/>
    </location>
</feature>
<evidence type="ECO:0000256" key="1">
    <source>
        <dbReference type="ARBA" id="ARBA00004651"/>
    </source>
</evidence>